<dbReference type="Proteomes" id="UP000036834">
    <property type="component" value="Unassembled WGS sequence"/>
</dbReference>
<comment type="cofactor">
    <cofactor evidence="1">
        <name>Co(2+)</name>
        <dbReference type="ChEBI" id="CHEBI:48828"/>
    </cofactor>
</comment>
<feature type="domain" description="Peptidase M20 dimerisation" evidence="11">
    <location>
        <begin position="189"/>
        <end position="293"/>
    </location>
</feature>
<dbReference type="PATRIC" id="fig|54915.3.peg.2317"/>
<evidence type="ECO:0000256" key="8">
    <source>
        <dbReference type="ARBA" id="ARBA00022915"/>
    </source>
</evidence>
<sequence>MEGKDLFAQIDQEDAISFLQSLIQINSVNPPGAERAVAEAIQNRLLNSGLFIELDIVAEDRTNLLVSLNGDPTRKTSKDQEKTLVFSGHFDTVPIGGMDWTYPPFAGVRVGERIYGRGATDMKSGVAAMIIAMECLAKSGISLPGNLLFVGTVGEEVDCLGAKQVVKKGQLDHASAIVVSEPTSNQVMVAHKGALWLEVTMFGKTAHGSMPHHGINAIQAIHRFMTELNHYQLEHVPHAILGGSTMNIGMIRGGVSPNVVADQCSITLDIRTVPGQNHAKILEEIEQLAKQASESLSASFQVKVLNDMACVDTSADNLFIRTAMKVAGMEKEESPKGVNYYTDASIYQPYLNGIPVLIYGPGEPTMAHQPDEWVDITKYLESIQYYIELALIYLGEAETK</sequence>
<organism evidence="13 14">
    <name type="scientific">Brevibacillus reuszeri</name>
    <dbReference type="NCBI Taxonomy" id="54915"/>
    <lineage>
        <taxon>Bacteria</taxon>
        <taxon>Bacillati</taxon>
        <taxon>Bacillota</taxon>
        <taxon>Bacilli</taxon>
        <taxon>Bacillales</taxon>
        <taxon>Paenibacillaceae</taxon>
        <taxon>Brevibacillus</taxon>
    </lineage>
</organism>
<dbReference type="Gene3D" id="3.40.630.10">
    <property type="entry name" value="Zn peptidases"/>
    <property type="match status" value="1"/>
</dbReference>
<keyword evidence="6" id="KW-0378">Hydrolase</keyword>
<evidence type="ECO:0000256" key="10">
    <source>
        <dbReference type="ARBA" id="ARBA00023285"/>
    </source>
</evidence>
<reference evidence="12 15" key="3">
    <citation type="submission" date="2019-06" db="EMBL/GenBank/DDBJ databases">
        <title>Whole genome shotgun sequence of Brevibacillus reuszeri NBRC 15719.</title>
        <authorList>
            <person name="Hosoyama A."/>
            <person name="Uohara A."/>
            <person name="Ohji S."/>
            <person name="Ichikawa N."/>
        </authorList>
    </citation>
    <scope>NUCLEOTIDE SEQUENCE [LARGE SCALE GENOMIC DNA]</scope>
    <source>
        <strain evidence="12 15">NBRC 15719</strain>
    </source>
</reference>
<dbReference type="STRING" id="54915.ADS79_16365"/>
<keyword evidence="10" id="KW-0170">Cobalt</keyword>
<evidence type="ECO:0000256" key="7">
    <source>
        <dbReference type="ARBA" id="ARBA00022833"/>
    </source>
</evidence>
<comment type="similarity">
    <text evidence="3">Belongs to the peptidase M20A family.</text>
</comment>
<evidence type="ECO:0000313" key="14">
    <source>
        <dbReference type="Proteomes" id="UP000036834"/>
    </source>
</evidence>
<dbReference type="PANTHER" id="PTHR43808:SF8">
    <property type="entry name" value="PEPTIDASE M20 DIMERISATION DOMAIN-CONTAINING PROTEIN"/>
    <property type="match status" value="1"/>
</dbReference>
<evidence type="ECO:0000256" key="1">
    <source>
        <dbReference type="ARBA" id="ARBA00001941"/>
    </source>
</evidence>
<proteinExistence type="inferred from homology"/>
<evidence type="ECO:0000256" key="2">
    <source>
        <dbReference type="ARBA" id="ARBA00001947"/>
    </source>
</evidence>
<keyword evidence="8" id="KW-0220">Diaminopimelate biosynthesis</keyword>
<dbReference type="EMBL" id="BJON01000038">
    <property type="protein sequence ID" value="GED72972.1"/>
    <property type="molecule type" value="Genomic_DNA"/>
</dbReference>
<name>A0A0K9YQP1_9BACL</name>
<dbReference type="SUPFAM" id="SSF53187">
    <property type="entry name" value="Zn-dependent exopeptidases"/>
    <property type="match status" value="1"/>
</dbReference>
<dbReference type="InterPro" id="IPR011650">
    <property type="entry name" value="Peptidase_M20_dimer"/>
</dbReference>
<dbReference type="InterPro" id="IPR002933">
    <property type="entry name" value="Peptidase_M20"/>
</dbReference>
<evidence type="ECO:0000313" key="13">
    <source>
        <dbReference type="EMBL" id="KNB70495.1"/>
    </source>
</evidence>
<dbReference type="InterPro" id="IPR010182">
    <property type="entry name" value="ArgE/DapE"/>
</dbReference>
<dbReference type="Proteomes" id="UP000319578">
    <property type="component" value="Unassembled WGS sequence"/>
</dbReference>
<comment type="cofactor">
    <cofactor evidence="2">
        <name>Zn(2+)</name>
        <dbReference type="ChEBI" id="CHEBI:29105"/>
    </cofactor>
</comment>
<keyword evidence="5" id="KW-0479">Metal-binding</keyword>
<dbReference type="CDD" id="cd08659">
    <property type="entry name" value="M20_ArgE_DapE-like"/>
    <property type="match status" value="1"/>
</dbReference>
<evidence type="ECO:0000313" key="15">
    <source>
        <dbReference type="Proteomes" id="UP000319578"/>
    </source>
</evidence>
<keyword evidence="15" id="KW-1185">Reference proteome</keyword>
<protein>
    <submittedName>
        <fullName evidence="12">Peptidase M20</fullName>
    </submittedName>
    <submittedName>
        <fullName evidence="13">Succinyl-diaminopimelate desuccinylase</fullName>
    </submittedName>
</protein>
<keyword evidence="4" id="KW-0028">Amino-acid biosynthesis</keyword>
<dbReference type="GO" id="GO:0016787">
    <property type="term" value="F:hydrolase activity"/>
    <property type="evidence" value="ECO:0007669"/>
    <property type="project" value="UniProtKB-KW"/>
</dbReference>
<dbReference type="NCBIfam" id="TIGR01910">
    <property type="entry name" value="DapE-ArgE"/>
    <property type="match status" value="1"/>
</dbReference>
<evidence type="ECO:0000256" key="9">
    <source>
        <dbReference type="ARBA" id="ARBA00023154"/>
    </source>
</evidence>
<evidence type="ECO:0000256" key="4">
    <source>
        <dbReference type="ARBA" id="ARBA00022605"/>
    </source>
</evidence>
<accession>A0A0K9YQP1</accession>
<reference evidence="13" key="2">
    <citation type="submission" date="2015-07" db="EMBL/GenBank/DDBJ databases">
        <title>MeaNS - Measles Nucleotide Surveillance Program.</title>
        <authorList>
            <person name="Tran T."/>
            <person name="Druce J."/>
        </authorList>
    </citation>
    <scope>NUCLEOTIDE SEQUENCE</scope>
    <source>
        <strain evidence="13">DSM 9887</strain>
    </source>
</reference>
<dbReference type="SUPFAM" id="SSF55031">
    <property type="entry name" value="Bacterial exopeptidase dimerisation domain"/>
    <property type="match status" value="1"/>
</dbReference>
<reference evidence="14" key="1">
    <citation type="submission" date="2015-07" db="EMBL/GenBank/DDBJ databases">
        <title>Genome sequencing project for genomic taxonomy and phylogenomics of Bacillus-like bacteria.</title>
        <authorList>
            <person name="Liu B."/>
            <person name="Wang J."/>
            <person name="Zhu Y."/>
            <person name="Liu G."/>
            <person name="Chen Q."/>
            <person name="Chen Z."/>
            <person name="Lan J."/>
            <person name="Che J."/>
            <person name="Ge C."/>
            <person name="Shi H."/>
            <person name="Pan Z."/>
            <person name="Liu X."/>
        </authorList>
    </citation>
    <scope>NUCLEOTIDE SEQUENCE [LARGE SCALE GENOMIC DNA]</scope>
    <source>
        <strain evidence="14">DSM 9887</strain>
    </source>
</reference>
<gene>
    <name evidence="13" type="ORF">ADS79_16365</name>
    <name evidence="12" type="ORF">BRE01_66740</name>
</gene>
<keyword evidence="9" id="KW-0457">Lysine biosynthesis</keyword>
<evidence type="ECO:0000259" key="11">
    <source>
        <dbReference type="Pfam" id="PF07687"/>
    </source>
</evidence>
<comment type="caution">
    <text evidence="13">The sequence shown here is derived from an EMBL/GenBank/DDBJ whole genome shotgun (WGS) entry which is preliminary data.</text>
</comment>
<evidence type="ECO:0000256" key="6">
    <source>
        <dbReference type="ARBA" id="ARBA00022801"/>
    </source>
</evidence>
<evidence type="ECO:0000256" key="5">
    <source>
        <dbReference type="ARBA" id="ARBA00022723"/>
    </source>
</evidence>
<evidence type="ECO:0000256" key="3">
    <source>
        <dbReference type="ARBA" id="ARBA00006247"/>
    </source>
</evidence>
<dbReference type="InterPro" id="IPR036264">
    <property type="entry name" value="Bact_exopeptidase_dim_dom"/>
</dbReference>
<dbReference type="RefSeq" id="WP_049739484.1">
    <property type="nucleotide sequence ID" value="NZ_BJON01000038.1"/>
</dbReference>
<keyword evidence="7" id="KW-0862">Zinc</keyword>
<evidence type="ECO:0000313" key="12">
    <source>
        <dbReference type="EMBL" id="GED72972.1"/>
    </source>
</evidence>
<dbReference type="PANTHER" id="PTHR43808">
    <property type="entry name" value="ACETYLORNITHINE DEACETYLASE"/>
    <property type="match status" value="1"/>
</dbReference>
<dbReference type="Gene3D" id="3.30.70.360">
    <property type="match status" value="1"/>
</dbReference>
<dbReference type="InterPro" id="IPR050072">
    <property type="entry name" value="Peptidase_M20A"/>
</dbReference>
<dbReference type="GO" id="GO:0009085">
    <property type="term" value="P:lysine biosynthetic process"/>
    <property type="evidence" value="ECO:0007669"/>
    <property type="project" value="UniProtKB-KW"/>
</dbReference>
<dbReference type="EMBL" id="LGIQ01000009">
    <property type="protein sequence ID" value="KNB70495.1"/>
    <property type="molecule type" value="Genomic_DNA"/>
</dbReference>
<dbReference type="AlphaFoldDB" id="A0A0K9YQP1"/>
<dbReference type="Pfam" id="PF07687">
    <property type="entry name" value="M20_dimer"/>
    <property type="match status" value="1"/>
</dbReference>
<dbReference type="Pfam" id="PF01546">
    <property type="entry name" value="Peptidase_M20"/>
    <property type="match status" value="1"/>
</dbReference>
<dbReference type="GO" id="GO:0046872">
    <property type="term" value="F:metal ion binding"/>
    <property type="evidence" value="ECO:0007669"/>
    <property type="project" value="UniProtKB-KW"/>
</dbReference>
<dbReference type="OrthoDB" id="9792335at2"/>
<dbReference type="GO" id="GO:0019877">
    <property type="term" value="P:diaminopimelate biosynthetic process"/>
    <property type="evidence" value="ECO:0007669"/>
    <property type="project" value="UniProtKB-KW"/>
</dbReference>